<organism evidence="1 2">
    <name type="scientific">Eggerthella lenta</name>
    <name type="common">Eubacterium lentum</name>
    <dbReference type="NCBI Taxonomy" id="84112"/>
    <lineage>
        <taxon>Bacteria</taxon>
        <taxon>Bacillati</taxon>
        <taxon>Actinomycetota</taxon>
        <taxon>Coriobacteriia</taxon>
        <taxon>Eggerthellales</taxon>
        <taxon>Eggerthellaceae</taxon>
        <taxon>Eggerthella</taxon>
    </lineage>
</organism>
<accession>A0A5C5BRT6</accession>
<reference evidence="1 2" key="1">
    <citation type="journal article" date="2005" name="Appl. Environ. Microbiol.">
        <title>Intestinal bacterial communities that produce active estrogen-like compounds enterodiol and enterolactone in humans.</title>
        <authorList>
            <person name="Clavel T."/>
            <person name="Henderson G."/>
            <person name="Alpert C.A."/>
            <person name="Philippe C."/>
            <person name="Rigottier-Gois L."/>
            <person name="Dore J."/>
            <person name="Blaut M."/>
        </authorList>
    </citation>
    <scope>NUCLEOTIDE SEQUENCE [LARGE SCALE GENOMIC DNA]</scope>
    <source>
        <strain evidence="1 2">SECO-MT75m2</strain>
    </source>
</reference>
<dbReference type="AlphaFoldDB" id="A0A5C5BRT6"/>
<gene>
    <name evidence="1" type="ORF">FIC87_12555</name>
</gene>
<dbReference type="RefSeq" id="WP_139912965.1">
    <property type="nucleotide sequence ID" value="NZ_VEVP01000036.1"/>
</dbReference>
<proteinExistence type="predicted"/>
<sequence>MTNWEKYFGNPLRAAMTLRDIYVLESTHEATPEDATEYLIDMAMCDIADQGGAVACGAYDTLEWMESEADRG</sequence>
<evidence type="ECO:0000313" key="1">
    <source>
        <dbReference type="EMBL" id="TNU89024.1"/>
    </source>
</evidence>
<evidence type="ECO:0000313" key="2">
    <source>
        <dbReference type="Proteomes" id="UP000312594"/>
    </source>
</evidence>
<comment type="caution">
    <text evidence="1">The sequence shown here is derived from an EMBL/GenBank/DDBJ whole genome shotgun (WGS) entry which is preliminary data.</text>
</comment>
<name>A0A5C5BRT6_EGGLN</name>
<dbReference type="EMBL" id="VEVP01000036">
    <property type="protein sequence ID" value="TNU89024.1"/>
    <property type="molecule type" value="Genomic_DNA"/>
</dbReference>
<dbReference type="Proteomes" id="UP000312594">
    <property type="component" value="Unassembled WGS sequence"/>
</dbReference>
<protein>
    <submittedName>
        <fullName evidence="1">Uncharacterized protein</fullName>
    </submittedName>
</protein>